<dbReference type="GO" id="GO:0051287">
    <property type="term" value="F:NAD binding"/>
    <property type="evidence" value="ECO:0007669"/>
    <property type="project" value="InterPro"/>
</dbReference>
<gene>
    <name evidence="4" type="ORF">H9L22_01180</name>
</gene>
<keyword evidence="5" id="KW-1185">Reference proteome</keyword>
<dbReference type="AlphaFoldDB" id="A0A7H0H6J1"/>
<dbReference type="RefSeq" id="WP_187721274.1">
    <property type="nucleotide sequence ID" value="NZ_BAABBL010000013.1"/>
</dbReference>
<evidence type="ECO:0000313" key="5">
    <source>
        <dbReference type="Proteomes" id="UP000516117"/>
    </source>
</evidence>
<accession>A0A7H0H6J1</accession>
<name>A0A7H0H6J1_9ACTN</name>
<sequence>MKIVVPDAYVGPSPVVDGAEVVHVPAKAAVPDEHLDAEVLVAWGQPGWVLADAAARMPRLRLVQGLMAGPDLVLGAGFADDVALCSGVGGHDGTVTQHALGLTLALVRNFPLAFQRMQERRWDGSLGGAMRDRAHDGRITGLDGARVAVWGFGSIAATLSPVLTALGAEVTGIARTAGERHGYPVVAEDDIAELLAATDVLIMILPGNESTRHALNAERLAQLAPGALLVNVGRGITVDQEALEAALRSGRLAGAAIDVTEPEPLPSDSPLWDLPTLFITPHVAGGRPQHADRLIADNVAALEAGTPLRNRLR</sequence>
<dbReference type="Proteomes" id="UP000516117">
    <property type="component" value="Chromosome"/>
</dbReference>
<evidence type="ECO:0000256" key="2">
    <source>
        <dbReference type="ARBA" id="ARBA00023027"/>
    </source>
</evidence>
<dbReference type="SUPFAM" id="SSF52283">
    <property type="entry name" value="Formate/glycerate dehydrogenase catalytic domain-like"/>
    <property type="match status" value="1"/>
</dbReference>
<dbReference type="PANTHER" id="PTHR43333:SF1">
    <property type="entry name" value="D-ISOMER SPECIFIC 2-HYDROXYACID DEHYDROGENASE NAD-BINDING DOMAIN-CONTAINING PROTEIN"/>
    <property type="match status" value="1"/>
</dbReference>
<organism evidence="4 5">
    <name type="scientific">Tessaracoccus defluvii</name>
    <dbReference type="NCBI Taxonomy" id="1285901"/>
    <lineage>
        <taxon>Bacteria</taxon>
        <taxon>Bacillati</taxon>
        <taxon>Actinomycetota</taxon>
        <taxon>Actinomycetes</taxon>
        <taxon>Propionibacteriales</taxon>
        <taxon>Propionibacteriaceae</taxon>
        <taxon>Tessaracoccus</taxon>
    </lineage>
</organism>
<protein>
    <submittedName>
        <fullName evidence="4">Phosphoglycerate dehydrogenase</fullName>
    </submittedName>
</protein>
<evidence type="ECO:0000259" key="3">
    <source>
        <dbReference type="Pfam" id="PF02826"/>
    </source>
</evidence>
<dbReference type="KEGG" id="tdf:H9L22_01180"/>
<keyword evidence="1" id="KW-0560">Oxidoreductase</keyword>
<evidence type="ECO:0000313" key="4">
    <source>
        <dbReference type="EMBL" id="QNP56157.1"/>
    </source>
</evidence>
<feature type="domain" description="D-isomer specific 2-hydroxyacid dehydrogenase NAD-binding" evidence="3">
    <location>
        <begin position="100"/>
        <end position="284"/>
    </location>
</feature>
<proteinExistence type="predicted"/>
<dbReference type="InterPro" id="IPR036291">
    <property type="entry name" value="NAD(P)-bd_dom_sf"/>
</dbReference>
<reference evidence="4 5" key="1">
    <citation type="submission" date="2020-08" db="EMBL/GenBank/DDBJ databases">
        <title>Genome sequence of Tessaracoccus defluvii JCM 17540T.</title>
        <authorList>
            <person name="Hyun D.-W."/>
            <person name="Bae J.-W."/>
        </authorList>
    </citation>
    <scope>NUCLEOTIDE SEQUENCE [LARGE SCALE GENOMIC DNA]</scope>
    <source>
        <strain evidence="4 5">JCM 17540</strain>
    </source>
</reference>
<dbReference type="EMBL" id="CP060789">
    <property type="protein sequence ID" value="QNP56157.1"/>
    <property type="molecule type" value="Genomic_DNA"/>
</dbReference>
<dbReference type="PANTHER" id="PTHR43333">
    <property type="entry name" value="2-HACID_DH_C DOMAIN-CONTAINING PROTEIN"/>
    <property type="match status" value="1"/>
</dbReference>
<dbReference type="Gene3D" id="3.40.50.720">
    <property type="entry name" value="NAD(P)-binding Rossmann-like Domain"/>
    <property type="match status" value="2"/>
</dbReference>
<keyword evidence="2" id="KW-0520">NAD</keyword>
<evidence type="ECO:0000256" key="1">
    <source>
        <dbReference type="ARBA" id="ARBA00023002"/>
    </source>
</evidence>
<dbReference type="Pfam" id="PF02826">
    <property type="entry name" value="2-Hacid_dh_C"/>
    <property type="match status" value="1"/>
</dbReference>
<dbReference type="SUPFAM" id="SSF51735">
    <property type="entry name" value="NAD(P)-binding Rossmann-fold domains"/>
    <property type="match status" value="1"/>
</dbReference>
<dbReference type="GO" id="GO:0016491">
    <property type="term" value="F:oxidoreductase activity"/>
    <property type="evidence" value="ECO:0007669"/>
    <property type="project" value="UniProtKB-KW"/>
</dbReference>
<dbReference type="InterPro" id="IPR006140">
    <property type="entry name" value="D-isomer_DH_NAD-bd"/>
</dbReference>